<dbReference type="RefSeq" id="XP_034014216.1">
    <property type="nucleotide sequence ID" value="XM_034159292.1"/>
</dbReference>
<dbReference type="VEuPathDB" id="FungiDB:DIURU_000984"/>
<name>A0A642UW75_DIURU</name>
<gene>
    <name evidence="2" type="ORF">DIURU_000984</name>
</gene>
<proteinExistence type="predicted"/>
<reference evidence="2 3" key="1">
    <citation type="submission" date="2019-07" db="EMBL/GenBank/DDBJ databases">
        <title>Genome assembly of two rare yeast pathogens: Diutina rugosa and Trichomonascus ciferrii.</title>
        <authorList>
            <person name="Mixao V."/>
            <person name="Saus E."/>
            <person name="Hansen A."/>
            <person name="Lass-Flor C."/>
            <person name="Gabaldon T."/>
        </authorList>
    </citation>
    <scope>NUCLEOTIDE SEQUENCE [LARGE SCALE GENOMIC DNA]</scope>
    <source>
        <strain evidence="2 3">CBS 613</strain>
    </source>
</reference>
<evidence type="ECO:0000313" key="2">
    <source>
        <dbReference type="EMBL" id="KAA8906575.1"/>
    </source>
</evidence>
<accession>A0A642UW75</accession>
<feature type="region of interest" description="Disordered" evidence="1">
    <location>
        <begin position="245"/>
        <end position="302"/>
    </location>
</feature>
<keyword evidence="3" id="KW-1185">Reference proteome</keyword>
<protein>
    <submittedName>
        <fullName evidence="2">Uncharacterized protein</fullName>
    </submittedName>
</protein>
<dbReference type="AlphaFoldDB" id="A0A642UW75"/>
<feature type="region of interest" description="Disordered" evidence="1">
    <location>
        <begin position="325"/>
        <end position="358"/>
    </location>
</feature>
<evidence type="ECO:0000313" key="3">
    <source>
        <dbReference type="Proteomes" id="UP000449547"/>
    </source>
</evidence>
<dbReference type="GeneID" id="54779637"/>
<comment type="caution">
    <text evidence="2">The sequence shown here is derived from an EMBL/GenBank/DDBJ whole genome shotgun (WGS) entry which is preliminary data.</text>
</comment>
<feature type="compositionally biased region" description="Acidic residues" evidence="1">
    <location>
        <begin position="349"/>
        <end position="358"/>
    </location>
</feature>
<organism evidence="2 3">
    <name type="scientific">Diutina rugosa</name>
    <name type="common">Yeast</name>
    <name type="synonym">Candida rugosa</name>
    <dbReference type="NCBI Taxonomy" id="5481"/>
    <lineage>
        <taxon>Eukaryota</taxon>
        <taxon>Fungi</taxon>
        <taxon>Dikarya</taxon>
        <taxon>Ascomycota</taxon>
        <taxon>Saccharomycotina</taxon>
        <taxon>Pichiomycetes</taxon>
        <taxon>Debaryomycetaceae</taxon>
        <taxon>Diutina</taxon>
    </lineage>
</organism>
<dbReference type="EMBL" id="SWFT01000033">
    <property type="protein sequence ID" value="KAA8906575.1"/>
    <property type="molecule type" value="Genomic_DNA"/>
</dbReference>
<dbReference type="Proteomes" id="UP000449547">
    <property type="component" value="Unassembled WGS sequence"/>
</dbReference>
<evidence type="ECO:0000256" key="1">
    <source>
        <dbReference type="SAM" id="MobiDB-lite"/>
    </source>
</evidence>
<sequence>MASVFSVPLSKATTPTLFIRVTEVSDESTTNGQFKPLKVDATFDGTIYSNLLNQDDVDSMWESRFHDSDAYRHRNAIITKLFTTQGSDIPSTVPEFQLGAIYQEDGSIKVSLRTTDKLPKTMASFYIASTDTTDSDIFRQWLEEVCASQKRTSSTVTVQQDDIRSLQSKVLLLEHYNASMEQDYRAIIDDLKAKFSEALAHKKQRIWELMNDKLPDDKLFGLNQEYYDRHKKGDADTFVAAVKRQRTQLTPDDSPKKRKQAPKAENTPMLKSETPRLQLKQEPDDSVWPPPRVKLEPASESEAVVVADGAAGAANAVDADISTDISDAESVASDGPPLAPRAPSVIEDSQNDTDYGSE</sequence>